<dbReference type="HOGENOM" id="CLU_001265_10_13_11"/>
<dbReference type="InterPro" id="IPR020846">
    <property type="entry name" value="MFS_dom"/>
</dbReference>
<feature type="transmembrane region" description="Helical" evidence="5">
    <location>
        <begin position="324"/>
        <end position="349"/>
    </location>
</feature>
<organism evidence="7 9">
    <name type="scientific">Rubrobacter radiotolerans</name>
    <name type="common">Arthrobacter radiotolerans</name>
    <dbReference type="NCBI Taxonomy" id="42256"/>
    <lineage>
        <taxon>Bacteria</taxon>
        <taxon>Bacillati</taxon>
        <taxon>Actinomycetota</taxon>
        <taxon>Rubrobacteria</taxon>
        <taxon>Rubrobacterales</taxon>
        <taxon>Rubrobacteraceae</taxon>
        <taxon>Rubrobacter</taxon>
    </lineage>
</organism>
<gene>
    <name evidence="7" type="ORF">RradSPS_0056</name>
    <name evidence="8" type="ORF">SIL72_01790</name>
</gene>
<feature type="transmembrane region" description="Helical" evidence="5">
    <location>
        <begin position="161"/>
        <end position="185"/>
    </location>
</feature>
<proteinExistence type="predicted"/>
<feature type="transmembrane region" description="Helical" evidence="5">
    <location>
        <begin position="41"/>
        <end position="58"/>
    </location>
</feature>
<feature type="transmembrane region" description="Helical" evidence="5">
    <location>
        <begin position="70"/>
        <end position="92"/>
    </location>
</feature>
<dbReference type="AlphaFoldDB" id="A0A023WZU7"/>
<dbReference type="PROSITE" id="PS50850">
    <property type="entry name" value="MFS"/>
    <property type="match status" value="1"/>
</dbReference>
<feature type="transmembrane region" description="Helical" evidence="5">
    <location>
        <begin position="206"/>
        <end position="230"/>
    </location>
</feature>
<reference evidence="7 9" key="1">
    <citation type="submission" date="2014-03" db="EMBL/GenBank/DDBJ databases">
        <title>Complete genome sequence of the Radio-Resistant Rubrobacter radiotolerans RSPS-4.</title>
        <authorList>
            <person name="Egas C.C."/>
            <person name="Barroso C.C."/>
            <person name="Froufe H.J.C."/>
            <person name="Pacheco J.J."/>
            <person name="Albuquerque L.L."/>
            <person name="da Costa M.M.S."/>
        </authorList>
    </citation>
    <scope>NUCLEOTIDE SEQUENCE [LARGE SCALE GENOMIC DNA]</scope>
    <source>
        <strain evidence="7 9">RSPS-4</strain>
    </source>
</reference>
<accession>A0A023WZU7</accession>
<dbReference type="PANTHER" id="PTHR23531">
    <property type="entry name" value="QUINOLENE RESISTANCE PROTEIN NORA"/>
    <property type="match status" value="1"/>
</dbReference>
<keyword evidence="2 5" id="KW-0812">Transmembrane</keyword>
<feature type="domain" description="Major facilitator superfamily (MFS) profile" evidence="6">
    <location>
        <begin position="9"/>
        <end position="379"/>
    </location>
</feature>
<reference evidence="8" key="2">
    <citation type="submission" date="2023-11" db="EMBL/GenBank/DDBJ databases">
        <title>MicrobeMod: A computational toolkit for identifying prokaryotic methylation and restriction-modification with nanopore sequencing.</title>
        <authorList>
            <person name="Crits-Christoph A."/>
            <person name="Kang S.C."/>
            <person name="Lee H."/>
            <person name="Ostrov N."/>
        </authorList>
    </citation>
    <scope>NUCLEOTIDE SEQUENCE</scope>
    <source>
        <strain evidence="8">ATCC 51242</strain>
    </source>
</reference>
<evidence type="ECO:0000313" key="8">
    <source>
        <dbReference type="EMBL" id="MDX5892750.1"/>
    </source>
</evidence>
<dbReference type="InterPro" id="IPR011701">
    <property type="entry name" value="MFS"/>
</dbReference>
<evidence type="ECO:0000256" key="4">
    <source>
        <dbReference type="ARBA" id="ARBA00023136"/>
    </source>
</evidence>
<dbReference type="Pfam" id="PF07690">
    <property type="entry name" value="MFS_1"/>
    <property type="match status" value="1"/>
</dbReference>
<feature type="transmembrane region" description="Helical" evidence="5">
    <location>
        <begin position="269"/>
        <end position="285"/>
    </location>
</feature>
<dbReference type="GO" id="GO:0022857">
    <property type="term" value="F:transmembrane transporter activity"/>
    <property type="evidence" value="ECO:0007669"/>
    <property type="project" value="InterPro"/>
</dbReference>
<dbReference type="STRING" id="42256.RradSPS_0056"/>
<protein>
    <submittedName>
        <fullName evidence="7">Arabinose efflux permease</fullName>
    </submittedName>
    <submittedName>
        <fullName evidence="8">MFS transporter</fullName>
    </submittedName>
</protein>
<feature type="transmembrane region" description="Helical" evidence="5">
    <location>
        <begin position="236"/>
        <end position="257"/>
    </location>
</feature>
<dbReference type="Gene3D" id="1.20.1250.20">
    <property type="entry name" value="MFS general substrate transporter like domains"/>
    <property type="match status" value="1"/>
</dbReference>
<evidence type="ECO:0000259" key="6">
    <source>
        <dbReference type="PROSITE" id="PS50850"/>
    </source>
</evidence>
<dbReference type="InterPro" id="IPR052714">
    <property type="entry name" value="MFS_Exporter"/>
</dbReference>
<keyword evidence="4 5" id="KW-0472">Membrane</keyword>
<name>A0A023WZU7_RUBRA</name>
<evidence type="ECO:0000256" key="1">
    <source>
        <dbReference type="ARBA" id="ARBA00004651"/>
    </source>
</evidence>
<dbReference type="GO" id="GO:0005886">
    <property type="term" value="C:plasma membrane"/>
    <property type="evidence" value="ECO:0007669"/>
    <property type="project" value="UniProtKB-SubCell"/>
</dbReference>
<dbReference type="Proteomes" id="UP001281130">
    <property type="component" value="Unassembled WGS sequence"/>
</dbReference>
<feature type="transmembrane region" description="Helical" evidence="5">
    <location>
        <begin position="12"/>
        <end position="35"/>
    </location>
</feature>
<sequence length="383" mass="39197">MSETLLTRPLLLVCGAAFATIFGFHLLLSVVPLYAERIGGGSVGAGGVTAVFMFATVATQVQMPRLLRRFGYRIALGAGSFLLGAPACLYLFAGTLPAVLAVTLARGVGFGIVTVAFAALVAELAPPGRRGEALGLLGVAITVPTVFCNPLGLWLAERSGFGPVFLLGASVPLLGLLSAASLGPIASRDDGAKGAGFFAGLLRPRLLRLALLFTTATAASGLVLTFLPLARGGTGLFSATGALLVVGLATTVSRWWAGRFADRRGAFPLLLPGMGLLSLGVALLAGTGYALLLGALVFGLGFGFMQSSTLLLTMERVSEKEYGLGSTVWNVAFDTGTGVGAFVFGFVIAATGFTSAFHLCAVGLLAAALIVPLDRRLSRREGG</sequence>
<dbReference type="EMBL" id="JAWXXX010000001">
    <property type="protein sequence ID" value="MDX5892750.1"/>
    <property type="molecule type" value="Genomic_DNA"/>
</dbReference>
<feature type="transmembrane region" description="Helical" evidence="5">
    <location>
        <begin position="98"/>
        <end position="122"/>
    </location>
</feature>
<dbReference type="OrthoDB" id="5189108at2"/>
<dbReference type="RefSeq" id="WP_038679899.1">
    <property type="nucleotide sequence ID" value="NZ_CP007514.1"/>
</dbReference>
<dbReference type="Proteomes" id="UP000025229">
    <property type="component" value="Chromosome"/>
</dbReference>
<feature type="transmembrane region" description="Helical" evidence="5">
    <location>
        <begin position="355"/>
        <end position="373"/>
    </location>
</feature>
<evidence type="ECO:0000313" key="9">
    <source>
        <dbReference type="Proteomes" id="UP000025229"/>
    </source>
</evidence>
<evidence type="ECO:0000256" key="5">
    <source>
        <dbReference type="SAM" id="Phobius"/>
    </source>
</evidence>
<evidence type="ECO:0000256" key="2">
    <source>
        <dbReference type="ARBA" id="ARBA00022692"/>
    </source>
</evidence>
<dbReference type="PANTHER" id="PTHR23531:SF1">
    <property type="entry name" value="QUINOLENE RESISTANCE PROTEIN NORA"/>
    <property type="match status" value="1"/>
</dbReference>
<keyword evidence="9" id="KW-1185">Reference proteome</keyword>
<dbReference type="eggNOG" id="COG2814">
    <property type="taxonomic scope" value="Bacteria"/>
</dbReference>
<feature type="transmembrane region" description="Helical" evidence="5">
    <location>
        <begin position="291"/>
        <end position="312"/>
    </location>
</feature>
<dbReference type="KEGG" id="rrd:RradSPS_0056"/>
<dbReference type="SUPFAM" id="SSF103473">
    <property type="entry name" value="MFS general substrate transporter"/>
    <property type="match status" value="1"/>
</dbReference>
<keyword evidence="3 5" id="KW-1133">Transmembrane helix</keyword>
<dbReference type="InterPro" id="IPR036259">
    <property type="entry name" value="MFS_trans_sf"/>
</dbReference>
<feature type="transmembrane region" description="Helical" evidence="5">
    <location>
        <begin position="134"/>
        <end position="155"/>
    </location>
</feature>
<evidence type="ECO:0000256" key="3">
    <source>
        <dbReference type="ARBA" id="ARBA00022989"/>
    </source>
</evidence>
<evidence type="ECO:0000313" key="7">
    <source>
        <dbReference type="EMBL" id="AHY45339.1"/>
    </source>
</evidence>
<dbReference type="EMBL" id="CP007514">
    <property type="protein sequence ID" value="AHY45339.1"/>
    <property type="molecule type" value="Genomic_DNA"/>
</dbReference>
<comment type="subcellular location">
    <subcellularLocation>
        <location evidence="1">Cell membrane</location>
        <topology evidence="1">Multi-pass membrane protein</topology>
    </subcellularLocation>
</comment>